<feature type="domain" description="Ig-like" evidence="2">
    <location>
        <begin position="317"/>
        <end position="404"/>
    </location>
</feature>
<dbReference type="SMART" id="SM00408">
    <property type="entry name" value="IGc2"/>
    <property type="match status" value="7"/>
</dbReference>
<dbReference type="Gene3D" id="2.60.40.10">
    <property type="entry name" value="Immunoglobulins"/>
    <property type="match status" value="8"/>
</dbReference>
<evidence type="ECO:0000256" key="1">
    <source>
        <dbReference type="SAM" id="SignalP"/>
    </source>
</evidence>
<name>A0A5A9PIU3_9TELE</name>
<dbReference type="AlphaFoldDB" id="A0A5A9PIU3"/>
<dbReference type="PROSITE" id="PS50835">
    <property type="entry name" value="IG_LIKE"/>
    <property type="match status" value="5"/>
</dbReference>
<dbReference type="SUPFAM" id="SSF48726">
    <property type="entry name" value="Immunoglobulin"/>
    <property type="match status" value="8"/>
</dbReference>
<feature type="chain" id="PRO_5022872642" description="Ig-like domain-containing protein" evidence="1">
    <location>
        <begin position="21"/>
        <end position="876"/>
    </location>
</feature>
<dbReference type="EMBL" id="SOYY01000004">
    <property type="protein sequence ID" value="KAA0721823.1"/>
    <property type="molecule type" value="Genomic_DNA"/>
</dbReference>
<feature type="domain" description="Ig-like" evidence="2">
    <location>
        <begin position="509"/>
        <end position="595"/>
    </location>
</feature>
<reference evidence="3 4" key="1">
    <citation type="journal article" date="2019" name="Mol. Ecol. Resour.">
        <title>Chromosome-level genome assembly of Triplophysa tibetana, a fish adapted to the harsh high-altitude environment of the Tibetan Plateau.</title>
        <authorList>
            <person name="Yang X."/>
            <person name="Liu H."/>
            <person name="Ma Z."/>
            <person name="Zou Y."/>
            <person name="Zou M."/>
            <person name="Mao Y."/>
            <person name="Li X."/>
            <person name="Wang H."/>
            <person name="Chen T."/>
            <person name="Wang W."/>
            <person name="Yang R."/>
        </authorList>
    </citation>
    <scope>NUCLEOTIDE SEQUENCE [LARGE SCALE GENOMIC DNA]</scope>
    <source>
        <strain evidence="3">TTIB1903HZAU</strain>
        <tissue evidence="3">Muscle</tissue>
    </source>
</reference>
<dbReference type="InterPro" id="IPR036179">
    <property type="entry name" value="Ig-like_dom_sf"/>
</dbReference>
<dbReference type="InterPro" id="IPR013783">
    <property type="entry name" value="Ig-like_fold"/>
</dbReference>
<feature type="domain" description="Ig-like" evidence="2">
    <location>
        <begin position="114"/>
        <end position="200"/>
    </location>
</feature>
<accession>A0A5A9PIU3</accession>
<dbReference type="InterPro" id="IPR003598">
    <property type="entry name" value="Ig_sub2"/>
</dbReference>
<feature type="signal peptide" evidence="1">
    <location>
        <begin position="1"/>
        <end position="20"/>
    </location>
</feature>
<keyword evidence="4" id="KW-1185">Reference proteome</keyword>
<dbReference type="PANTHER" id="PTHR46013:SF4">
    <property type="entry name" value="B-CELL RECEPTOR CD22-RELATED"/>
    <property type="match status" value="1"/>
</dbReference>
<dbReference type="PANTHER" id="PTHR46013">
    <property type="entry name" value="VASCULAR CELL ADHESION MOLECULE 1"/>
    <property type="match status" value="1"/>
</dbReference>
<evidence type="ECO:0000313" key="4">
    <source>
        <dbReference type="Proteomes" id="UP000324632"/>
    </source>
</evidence>
<dbReference type="Pfam" id="PF13895">
    <property type="entry name" value="Ig_2"/>
    <property type="match status" value="4"/>
</dbReference>
<gene>
    <name evidence="3" type="ORF">E1301_Tti017120</name>
</gene>
<dbReference type="SMART" id="SM00409">
    <property type="entry name" value="IG"/>
    <property type="match status" value="8"/>
</dbReference>
<dbReference type="Proteomes" id="UP000324632">
    <property type="component" value="Chromosome 4"/>
</dbReference>
<proteinExistence type="predicted"/>
<dbReference type="InterPro" id="IPR003599">
    <property type="entry name" value="Ig_sub"/>
</dbReference>
<evidence type="ECO:0000313" key="3">
    <source>
        <dbReference type="EMBL" id="KAA0721823.1"/>
    </source>
</evidence>
<organism evidence="3 4">
    <name type="scientific">Triplophysa tibetana</name>
    <dbReference type="NCBI Taxonomy" id="1572043"/>
    <lineage>
        <taxon>Eukaryota</taxon>
        <taxon>Metazoa</taxon>
        <taxon>Chordata</taxon>
        <taxon>Craniata</taxon>
        <taxon>Vertebrata</taxon>
        <taxon>Euteleostomi</taxon>
        <taxon>Actinopterygii</taxon>
        <taxon>Neopterygii</taxon>
        <taxon>Teleostei</taxon>
        <taxon>Ostariophysi</taxon>
        <taxon>Cypriniformes</taxon>
        <taxon>Nemacheilidae</taxon>
        <taxon>Triplophysa</taxon>
    </lineage>
</organism>
<protein>
    <recommendedName>
        <fullName evidence="2">Ig-like domain-containing protein</fullName>
    </recommendedName>
</protein>
<feature type="domain" description="Ig-like" evidence="2">
    <location>
        <begin position="705"/>
        <end position="791"/>
    </location>
</feature>
<keyword evidence="1" id="KW-0732">Signal</keyword>
<comment type="caution">
    <text evidence="3">The sequence shown here is derived from an EMBL/GenBank/DDBJ whole genome shotgun (WGS) entry which is preliminary data.</text>
</comment>
<sequence>MATCFTLSVMFLLMTADVDGQQDWGVNYNPSYVCALKGSTVRMSCDLKYPPDYWIKSVHWTKTTRVPAAVSPNLCSDIFQCHTNSITLTHVTEADKGVYYCIYSGYSGEWRGTPGVQLDVTDLQVETQQRLKEGDSVTLTCKTTCTLTEETTFIWYRNGQRLTEGRSTVNLKSVSRHDSGLYRCAIGEYEHLSSAGVYLSVEYVGGQQVWGVKYNPSYVCALRGSTVRMSCDLKYPSDHVVNKAFWTKAVYPGEENPNLCLKPTDRRRDCQIENKDSHSVKKDSHSITLTNVTEADKHVYYCRFTTNHQDGKWTGVPGAQLDVTDLQVETQQRVKEGDSVTLTCKTTCRLTEETTFIWYRNTQTLTEHTVNEFHLQSVSHHDSGVYRCAIRGHEHLSSPGVYLNVEYVDGQQDWGVNYNPSSVCALRGSTVRMSCIYPPDYWITSSYWTKTIHQPVSVSPNLCSDTYYRGKVQCHTNSITLTHVTEADKGVYYCRFTASGYIGERRGTPGVQLDVTDLQVETQQRVKEGDSVTLTCKSTCRLTEETTFIWYRNGQRLTEGRFTVNLQSVSRHDSGLYRCALRGYEHQSSAGVYLSVEYVGGQQDWGVNYYPSYVCALRGSTVRMSCDLKYPSGHVVNNAFWTKAVYPGEENPNLCLKPTDRRRDCQSENKDSHSITLTNVTEAEKHVYYCRFTTNPQDGKWTGIPGAQLDVTDLQVETQQRVKEGDSVTLTCKTTCRLTEETTFIWYRNTQTLTEHTVNEFHLQSVSRHDSGLYRCAIRGHEPFASSDVISVLNTADSSDDTYTALNPASRTSADIYNTIRVNLSNIHSQTLLHSNSHENKIYLFFMFLSQSDQCRAADGVYTTLELQSRSSEYEN</sequence>
<evidence type="ECO:0000259" key="2">
    <source>
        <dbReference type="PROSITE" id="PS50835"/>
    </source>
</evidence>
<feature type="domain" description="Ig-like" evidence="2">
    <location>
        <begin position="37"/>
        <end position="101"/>
    </location>
</feature>
<dbReference type="InterPro" id="IPR007110">
    <property type="entry name" value="Ig-like_dom"/>
</dbReference>